<dbReference type="EMBL" id="CABITT030000001">
    <property type="protein sequence ID" value="VVA93371.1"/>
    <property type="molecule type" value="Genomic_DNA"/>
</dbReference>
<dbReference type="AlphaFoldDB" id="A0A565AVE0"/>
<proteinExistence type="predicted"/>
<comment type="caution">
    <text evidence="1">The sequence shown here is derived from an EMBL/GenBank/DDBJ whole genome shotgun (WGS) entry which is preliminary data.</text>
</comment>
<evidence type="ECO:0000313" key="2">
    <source>
        <dbReference type="Proteomes" id="UP000489600"/>
    </source>
</evidence>
<gene>
    <name evidence="1" type="ORF">ANE_LOCUS3816</name>
</gene>
<dbReference type="OrthoDB" id="289038at2759"/>
<dbReference type="InterPro" id="IPR050804">
    <property type="entry name" value="MCC"/>
</dbReference>
<protein>
    <recommendedName>
        <fullName evidence="3">MATH domain-containing protein</fullName>
    </recommendedName>
</protein>
<organism evidence="1 2">
    <name type="scientific">Arabis nemorensis</name>
    <dbReference type="NCBI Taxonomy" id="586526"/>
    <lineage>
        <taxon>Eukaryota</taxon>
        <taxon>Viridiplantae</taxon>
        <taxon>Streptophyta</taxon>
        <taxon>Embryophyta</taxon>
        <taxon>Tracheophyta</taxon>
        <taxon>Spermatophyta</taxon>
        <taxon>Magnoliopsida</taxon>
        <taxon>eudicotyledons</taxon>
        <taxon>Gunneridae</taxon>
        <taxon>Pentapetalae</taxon>
        <taxon>rosids</taxon>
        <taxon>malvids</taxon>
        <taxon>Brassicales</taxon>
        <taxon>Brassicaceae</taxon>
        <taxon>Arabideae</taxon>
        <taxon>Arabis</taxon>
    </lineage>
</organism>
<evidence type="ECO:0000313" key="1">
    <source>
        <dbReference type="EMBL" id="VVA93371.1"/>
    </source>
</evidence>
<name>A0A565AVE0_9BRAS</name>
<dbReference type="PANTHER" id="PTHR46236">
    <property type="entry name" value="TRAF-LIKE SUPERFAMILY PROTEIN"/>
    <property type="match status" value="1"/>
</dbReference>
<reference evidence="1" key="1">
    <citation type="submission" date="2019-07" db="EMBL/GenBank/DDBJ databases">
        <authorList>
            <person name="Dittberner H."/>
        </authorList>
    </citation>
    <scope>NUCLEOTIDE SEQUENCE [LARGE SCALE GENOMIC DNA]</scope>
</reference>
<dbReference type="Proteomes" id="UP000489600">
    <property type="component" value="Unassembled WGS sequence"/>
</dbReference>
<sequence length="121" mass="14041">MGNEADNKFTWVIKDFSSLKSEHKYSDQFVVDYPDMNPFFKLYDKDDGFLVNGDLKIVVEIDVLEVIRRLDVSVKSREVTKLLKKIKLNDNDAAESKDMRKETSSAKESIDVNGFKCFLHR</sequence>
<dbReference type="PANTHER" id="PTHR46236:SF35">
    <property type="entry name" value="MATH DOMAIN-CONTAINING PROTEIN"/>
    <property type="match status" value="1"/>
</dbReference>
<accession>A0A565AVE0</accession>
<dbReference type="SUPFAM" id="SSF49599">
    <property type="entry name" value="TRAF domain-like"/>
    <property type="match status" value="1"/>
</dbReference>
<keyword evidence="2" id="KW-1185">Reference proteome</keyword>
<evidence type="ECO:0008006" key="3">
    <source>
        <dbReference type="Google" id="ProtNLM"/>
    </source>
</evidence>